<protein>
    <submittedName>
        <fullName evidence="1">Uncharacterized protein</fullName>
    </submittedName>
</protein>
<name>A0ACD6AGZ5_AVESA</name>
<reference evidence="1" key="1">
    <citation type="submission" date="2025-09" db="UniProtKB">
        <authorList>
            <consortium name="EnsemblPlants"/>
        </authorList>
    </citation>
    <scope>IDENTIFICATION</scope>
</reference>
<evidence type="ECO:0000313" key="1">
    <source>
        <dbReference type="EnsemblPlants" id="AVESA.00010b.r2.UnG1405780.1.CDS"/>
    </source>
</evidence>
<organism evidence="1 2">
    <name type="scientific">Avena sativa</name>
    <name type="common">Oat</name>
    <dbReference type="NCBI Taxonomy" id="4498"/>
    <lineage>
        <taxon>Eukaryota</taxon>
        <taxon>Viridiplantae</taxon>
        <taxon>Streptophyta</taxon>
        <taxon>Embryophyta</taxon>
        <taxon>Tracheophyta</taxon>
        <taxon>Spermatophyta</taxon>
        <taxon>Magnoliopsida</taxon>
        <taxon>Liliopsida</taxon>
        <taxon>Poales</taxon>
        <taxon>Poaceae</taxon>
        <taxon>BOP clade</taxon>
        <taxon>Pooideae</taxon>
        <taxon>Poodae</taxon>
        <taxon>Poeae</taxon>
        <taxon>Poeae Chloroplast Group 1 (Aveneae type)</taxon>
        <taxon>Aveninae</taxon>
        <taxon>Avena</taxon>
    </lineage>
</organism>
<proteinExistence type="predicted"/>
<dbReference type="Proteomes" id="UP001732700">
    <property type="component" value="Unassembled WGS sequence"/>
</dbReference>
<dbReference type="EnsemblPlants" id="AVESA.00010b.r2.UnG1405780.1">
    <property type="protein sequence ID" value="AVESA.00010b.r2.UnG1405780.1.CDS"/>
    <property type="gene ID" value="AVESA.00010b.r2.UnG1405780"/>
</dbReference>
<sequence length="285" mass="31091">MEPWIYTSTAALGLDLVVQIECWHGAIARAVLGHFKSELTSFSRWGGQARRAVQSDRYIYGGSPGRLPPSIITCNKGGSGSELSLTTMYHWSASSSSAPCYSNGSGSSNGRPLLPSSMASGSSSSYGDHLLLQEQQQQQYYSSPPPMQRVMSAGDLQQAPVAAPAPAGRYSAEERRERIEKYRTKRNQRNFQKKITYACRKTLADSRPRVKGRFARNADDDAAADLPEDATATTTTSVPDQVSGFVDDGSSSMPPEWWPAMQGELAIEDEELITSYLAVSSINLY</sequence>
<evidence type="ECO:0000313" key="2">
    <source>
        <dbReference type="Proteomes" id="UP001732700"/>
    </source>
</evidence>
<keyword evidence="2" id="KW-1185">Reference proteome</keyword>
<accession>A0ACD6AGZ5</accession>